<sequence>MGKGMKSSRVLELLLVSSLCMICSGFIPCTNAYSEDPNDDDINYTESWRLNSSSSPPPYQSSPPCFPGMFIFGDSLADAGNSLSIFPEKFARRQEEMDFNQTDSASFARRFDDGILFGDYLAWAMGLSPVEISPYLQGVGSVFAQGANFAAGGSTVQQHLGASEVLDRHAVFPNLPFTLQQQLEWYRHFKHGAAQASPNINHTATVRAVLPPSDFNSSLHVVFAGYTDYVAPLLSGTPKQEVSSSVTDVVTGISDFVEVRDWTGARSVRFSLTLLSVHGVANILLVNIPPLGCTPGILTLFPGTEDDYDVYGCLTPFNAIARRHNDQLFRLVIELQVKYPLATLSYGDYYQVAHNVLRRPALHGFEVSCPHDLLTACCGAGGAYNFDLKVTCGVPGSANGTLYDGNSCSNSVDHLFWDGFHPSSGVSRYAARSFMEGTEIYPPKSLVQNGCLPDYSQFY</sequence>
<dbReference type="InterPro" id="IPR008265">
    <property type="entry name" value="Lipase_GDSL_AS"/>
</dbReference>
<dbReference type="Proteomes" id="UP001633002">
    <property type="component" value="Unassembled WGS sequence"/>
</dbReference>
<name>A0ABD3IDS4_9MARC</name>
<dbReference type="Pfam" id="PF00657">
    <property type="entry name" value="Lipase_GDSL"/>
    <property type="match status" value="1"/>
</dbReference>
<protein>
    <recommendedName>
        <fullName evidence="5">GDSL esterase/lipase</fullName>
    </recommendedName>
</protein>
<comment type="similarity">
    <text evidence="1">Belongs to the 'GDSL' lipolytic enzyme family.</text>
</comment>
<dbReference type="InterPro" id="IPR036514">
    <property type="entry name" value="SGNH_hydro_sf"/>
</dbReference>
<comment type="caution">
    <text evidence="3">The sequence shown here is derived from an EMBL/GenBank/DDBJ whole genome shotgun (WGS) entry which is preliminary data.</text>
</comment>
<keyword evidence="4" id="KW-1185">Reference proteome</keyword>
<reference evidence="3 4" key="1">
    <citation type="submission" date="2024-09" db="EMBL/GenBank/DDBJ databases">
        <title>Chromosome-scale assembly of Riccia sorocarpa.</title>
        <authorList>
            <person name="Paukszto L."/>
        </authorList>
    </citation>
    <scope>NUCLEOTIDE SEQUENCE [LARGE SCALE GENOMIC DNA]</scope>
    <source>
        <strain evidence="3">LP-2024</strain>
        <tissue evidence="3">Aerial parts of the thallus</tissue>
    </source>
</reference>
<dbReference type="PROSITE" id="PS01098">
    <property type="entry name" value="LIPASE_GDSL_SER"/>
    <property type="match status" value="1"/>
</dbReference>
<dbReference type="AlphaFoldDB" id="A0ABD3IDS4"/>
<dbReference type="InterPro" id="IPR001087">
    <property type="entry name" value="GDSL"/>
</dbReference>
<proteinExistence type="inferred from homology"/>
<organism evidence="3 4">
    <name type="scientific">Riccia sorocarpa</name>
    <dbReference type="NCBI Taxonomy" id="122646"/>
    <lineage>
        <taxon>Eukaryota</taxon>
        <taxon>Viridiplantae</taxon>
        <taxon>Streptophyta</taxon>
        <taxon>Embryophyta</taxon>
        <taxon>Marchantiophyta</taxon>
        <taxon>Marchantiopsida</taxon>
        <taxon>Marchantiidae</taxon>
        <taxon>Marchantiales</taxon>
        <taxon>Ricciaceae</taxon>
        <taxon>Riccia</taxon>
    </lineage>
</organism>
<evidence type="ECO:0000256" key="2">
    <source>
        <dbReference type="SAM" id="SignalP"/>
    </source>
</evidence>
<dbReference type="PANTHER" id="PTHR22835:SF648">
    <property type="entry name" value="GDSL-LIKE LIPASE"/>
    <property type="match status" value="1"/>
</dbReference>
<evidence type="ECO:0000313" key="3">
    <source>
        <dbReference type="EMBL" id="KAL3701476.1"/>
    </source>
</evidence>
<evidence type="ECO:0000256" key="1">
    <source>
        <dbReference type="ARBA" id="ARBA00008668"/>
    </source>
</evidence>
<dbReference type="Gene3D" id="3.40.50.1110">
    <property type="entry name" value="SGNH hydrolase"/>
    <property type="match status" value="1"/>
</dbReference>
<feature type="signal peptide" evidence="2">
    <location>
        <begin position="1"/>
        <end position="25"/>
    </location>
</feature>
<evidence type="ECO:0000313" key="4">
    <source>
        <dbReference type="Proteomes" id="UP001633002"/>
    </source>
</evidence>
<dbReference type="EMBL" id="JBJQOH010000001">
    <property type="protein sequence ID" value="KAL3701476.1"/>
    <property type="molecule type" value="Genomic_DNA"/>
</dbReference>
<dbReference type="PANTHER" id="PTHR22835">
    <property type="entry name" value="ZINC FINGER FYVE DOMAIN CONTAINING PROTEIN"/>
    <property type="match status" value="1"/>
</dbReference>
<accession>A0ABD3IDS4</accession>
<keyword evidence="2" id="KW-0732">Signal</keyword>
<evidence type="ECO:0008006" key="5">
    <source>
        <dbReference type="Google" id="ProtNLM"/>
    </source>
</evidence>
<feature type="chain" id="PRO_5044793912" description="GDSL esterase/lipase" evidence="2">
    <location>
        <begin position="26"/>
        <end position="459"/>
    </location>
</feature>
<gene>
    <name evidence="3" type="ORF">R1sor_019498</name>
</gene>